<evidence type="ECO:0000313" key="11">
    <source>
        <dbReference type="Proteomes" id="UP000199013"/>
    </source>
</evidence>
<feature type="compositionally biased region" description="Basic and acidic residues" evidence="8">
    <location>
        <begin position="57"/>
        <end position="66"/>
    </location>
</feature>
<keyword evidence="2 7" id="KW-0444">Lipid biosynthesis</keyword>
<evidence type="ECO:0000256" key="3">
    <source>
        <dbReference type="ARBA" id="ARBA00022832"/>
    </source>
</evidence>
<proteinExistence type="predicted"/>
<dbReference type="GO" id="GO:0003989">
    <property type="term" value="F:acetyl-CoA carboxylase activity"/>
    <property type="evidence" value="ECO:0007669"/>
    <property type="project" value="InterPro"/>
</dbReference>
<dbReference type="InterPro" id="IPR001882">
    <property type="entry name" value="Biotin_BS"/>
</dbReference>
<evidence type="ECO:0000256" key="7">
    <source>
        <dbReference type="RuleBase" id="RU364072"/>
    </source>
</evidence>
<dbReference type="InterPro" id="IPR001249">
    <property type="entry name" value="AcCoA_biotinCC"/>
</dbReference>
<reference evidence="11" key="1">
    <citation type="submission" date="2016-02" db="EMBL/GenBank/DDBJ databases">
        <authorList>
            <person name="Wibberg D."/>
        </authorList>
    </citation>
    <scope>NUCLEOTIDE SEQUENCE [LARGE SCALE GENOMIC DNA]</scope>
</reference>
<evidence type="ECO:0000256" key="2">
    <source>
        <dbReference type="ARBA" id="ARBA00022516"/>
    </source>
</evidence>
<keyword evidence="11" id="KW-1185">Reference proteome</keyword>
<sequence>MNTEKAVLVELCRYVVALLAEIDRLLSLHVAACDVVVELDWSESESEAEARAGAGRTAERGADVPARRFPSAPEGGAATAAGASQELTYITSPTVGVFYRSPEPGARPFVSEGDTVVAGQQVGIIEVMKLMIPVEADQPGRIVEVLHADGTSVECDERLYAVATTDRAAT</sequence>
<evidence type="ECO:0000256" key="6">
    <source>
        <dbReference type="ARBA" id="ARBA00023267"/>
    </source>
</evidence>
<dbReference type="AlphaFoldDB" id="A0A1C3P5J8"/>
<comment type="function">
    <text evidence="7">This protein is a component of the acetyl coenzyme A carboxylase complex; first, biotin carboxylase catalyzes the carboxylation of the carrier protein and then the transcarboxylase transfers the carboxyl group to form malonyl-CoA.</text>
</comment>
<dbReference type="Gene3D" id="2.40.50.100">
    <property type="match status" value="1"/>
</dbReference>
<keyword evidence="5 7" id="KW-0275">Fatty acid biosynthesis</keyword>
<evidence type="ECO:0000256" key="8">
    <source>
        <dbReference type="SAM" id="MobiDB-lite"/>
    </source>
</evidence>
<feature type="region of interest" description="Disordered" evidence="8">
    <location>
        <begin position="46"/>
        <end position="80"/>
    </location>
</feature>
<comment type="pathway">
    <text evidence="1 7">Lipid metabolism; fatty acid biosynthesis.</text>
</comment>
<dbReference type="InterPro" id="IPR000089">
    <property type="entry name" value="Biotin_lipoyl"/>
</dbReference>
<evidence type="ECO:0000256" key="1">
    <source>
        <dbReference type="ARBA" id="ARBA00005194"/>
    </source>
</evidence>
<dbReference type="PROSITE" id="PS00188">
    <property type="entry name" value="BIOTIN"/>
    <property type="match status" value="1"/>
</dbReference>
<dbReference type="UniPathway" id="UPA00094"/>
<evidence type="ECO:0000256" key="5">
    <source>
        <dbReference type="ARBA" id="ARBA00023160"/>
    </source>
</evidence>
<dbReference type="GO" id="GO:0009317">
    <property type="term" value="C:acetyl-CoA carboxylase complex"/>
    <property type="evidence" value="ECO:0007669"/>
    <property type="project" value="InterPro"/>
</dbReference>
<dbReference type="InterPro" id="IPR011053">
    <property type="entry name" value="Single_hybrid_motif"/>
</dbReference>
<evidence type="ECO:0000259" key="9">
    <source>
        <dbReference type="PROSITE" id="PS50968"/>
    </source>
</evidence>
<protein>
    <recommendedName>
        <fullName evidence="7">Biotin carboxyl carrier protein of acetyl-CoA carboxylase</fullName>
    </recommendedName>
</protein>
<accession>A0A1C3P5J8</accession>
<evidence type="ECO:0000313" key="10">
    <source>
        <dbReference type="EMBL" id="SBW25099.1"/>
    </source>
</evidence>
<dbReference type="PROSITE" id="PS50968">
    <property type="entry name" value="BIOTINYL_LIPOYL"/>
    <property type="match status" value="1"/>
</dbReference>
<name>A0A1C3P5J8_9ACTN</name>
<keyword evidence="6 7" id="KW-0092">Biotin</keyword>
<dbReference type="Pfam" id="PF00364">
    <property type="entry name" value="Biotin_lipoyl"/>
    <property type="match status" value="1"/>
</dbReference>
<keyword evidence="4 7" id="KW-0443">Lipid metabolism</keyword>
<organism evidence="10 11">
    <name type="scientific">Candidatus Protofrankia californiensis</name>
    <dbReference type="NCBI Taxonomy" id="1839754"/>
    <lineage>
        <taxon>Bacteria</taxon>
        <taxon>Bacillati</taxon>
        <taxon>Actinomycetota</taxon>
        <taxon>Actinomycetes</taxon>
        <taxon>Frankiales</taxon>
        <taxon>Frankiaceae</taxon>
        <taxon>Protofrankia</taxon>
    </lineage>
</organism>
<feature type="domain" description="Lipoyl-binding" evidence="9">
    <location>
        <begin position="87"/>
        <end position="163"/>
    </location>
</feature>
<gene>
    <name evidence="10" type="ORF">FDG2_4421</name>
</gene>
<dbReference type="CDD" id="cd06850">
    <property type="entry name" value="biotinyl_domain"/>
    <property type="match status" value="1"/>
</dbReference>
<keyword evidence="3 7" id="KW-0276">Fatty acid metabolism</keyword>
<dbReference type="Proteomes" id="UP000199013">
    <property type="component" value="Unassembled WGS sequence"/>
</dbReference>
<dbReference type="SUPFAM" id="SSF51230">
    <property type="entry name" value="Single hybrid motif"/>
    <property type="match status" value="1"/>
</dbReference>
<dbReference type="PRINTS" id="PR01071">
    <property type="entry name" value="ACOABIOTINCC"/>
</dbReference>
<evidence type="ECO:0000256" key="4">
    <source>
        <dbReference type="ARBA" id="ARBA00023098"/>
    </source>
</evidence>
<dbReference type="EMBL" id="FLUV01001851">
    <property type="protein sequence ID" value="SBW25099.1"/>
    <property type="molecule type" value="Genomic_DNA"/>
</dbReference>
<dbReference type="GO" id="GO:0006633">
    <property type="term" value="P:fatty acid biosynthetic process"/>
    <property type="evidence" value="ECO:0007669"/>
    <property type="project" value="UniProtKB-UniPathway"/>
</dbReference>